<reference evidence="2" key="1">
    <citation type="journal article" date="2023" name="Microb. Genom.">
        <title>Mesoterricola silvestris gen. nov., sp. nov., Mesoterricola sediminis sp. nov., Geothrix oryzae sp. nov., Geothrix edaphica sp. nov., Geothrix rubra sp. nov., and Geothrix limicola sp. nov., six novel members of Acidobacteriota isolated from soils.</title>
        <authorList>
            <person name="Weisberg A.J."/>
            <person name="Pearce E."/>
            <person name="Kramer C.G."/>
            <person name="Chang J.H."/>
            <person name="Clarke C.R."/>
        </authorList>
    </citation>
    <scope>NUCLEOTIDE SEQUENCE</scope>
    <source>
        <strain evidence="2">ND06-05F</strain>
    </source>
</reference>
<comment type="caution">
    <text evidence="2">The sequence shown here is derived from an EMBL/GenBank/DDBJ whole genome shotgun (WGS) entry which is preliminary data.</text>
</comment>
<dbReference type="PANTHER" id="PTHR46825:SF7">
    <property type="entry name" value="D-ALANYL-D-ALANINE CARBOXYPEPTIDASE"/>
    <property type="match status" value="1"/>
</dbReference>
<keyword evidence="2" id="KW-0378">Hydrolase</keyword>
<dbReference type="Pfam" id="PF00144">
    <property type="entry name" value="Beta-lactamase"/>
    <property type="match status" value="1"/>
</dbReference>
<dbReference type="InterPro" id="IPR001466">
    <property type="entry name" value="Beta-lactam-related"/>
</dbReference>
<dbReference type="EMBL" id="JARAWN010000504">
    <property type="protein sequence ID" value="MDX3136081.1"/>
    <property type="molecule type" value="Genomic_DNA"/>
</dbReference>
<feature type="domain" description="Beta-lactamase-related" evidence="1">
    <location>
        <begin position="86"/>
        <end position="393"/>
    </location>
</feature>
<evidence type="ECO:0000313" key="2">
    <source>
        <dbReference type="EMBL" id="MDX3136081.1"/>
    </source>
</evidence>
<sequence length="422" mass="45864">MSLTPTPASRPHTRTRTGPRSCLRLRLRLRLRLSLAALLGASCLGGLLLAPATGAAADTDSGLGSGGGSERALQQQLEDLVDTPGGPPGVIVVLQRERTSRVLRAGVADLETGRPIEPTDHMRIASTAKAFSGAVALSLVQRGTLSLDSTVGRTLPQLPRAWRSVTLRQLLNHTSGLPDYTEDPEFLELLLADPRRTFDPRRLLDFVADEPLRFRPGSRYHYSNSDNITVALMAEAATHRPYEELLRRLVYRPLGLNDTSLPLGYELPEPYMHGYAVEPPAPPEDVSEVLSASGVWASGGIVSTPRDMTRFIRGYAAGKLTSRAALREQRRWIEGASEPAGPGRNTAGLGIFRYDTRCGVVLGHTGNFPGYTQLIAATPDGRKSLTFSLTTQVNRTLDPDLLEKLRTIEENAVCTLLGRHRG</sequence>
<organism evidence="2 3">
    <name type="scientific">Streptomyces europaeiscabiei</name>
    <dbReference type="NCBI Taxonomy" id="146819"/>
    <lineage>
        <taxon>Bacteria</taxon>
        <taxon>Bacillati</taxon>
        <taxon>Actinomycetota</taxon>
        <taxon>Actinomycetes</taxon>
        <taxon>Kitasatosporales</taxon>
        <taxon>Streptomycetaceae</taxon>
        <taxon>Streptomyces</taxon>
    </lineage>
</organism>
<dbReference type="GO" id="GO:0016787">
    <property type="term" value="F:hydrolase activity"/>
    <property type="evidence" value="ECO:0007669"/>
    <property type="project" value="UniProtKB-KW"/>
</dbReference>
<evidence type="ECO:0000259" key="1">
    <source>
        <dbReference type="Pfam" id="PF00144"/>
    </source>
</evidence>
<protein>
    <submittedName>
        <fullName evidence="2">Serine hydrolase</fullName>
    </submittedName>
</protein>
<accession>A0AAJ2URH7</accession>
<dbReference type="AlphaFoldDB" id="A0AAJ2URH7"/>
<dbReference type="InterPro" id="IPR050491">
    <property type="entry name" value="AmpC-like"/>
</dbReference>
<gene>
    <name evidence="2" type="ORF">PV367_41245</name>
</gene>
<proteinExistence type="predicted"/>
<dbReference type="SUPFAM" id="SSF56601">
    <property type="entry name" value="beta-lactamase/transpeptidase-like"/>
    <property type="match status" value="1"/>
</dbReference>
<dbReference type="PANTHER" id="PTHR46825">
    <property type="entry name" value="D-ALANYL-D-ALANINE-CARBOXYPEPTIDASE/ENDOPEPTIDASE AMPH"/>
    <property type="match status" value="1"/>
</dbReference>
<evidence type="ECO:0000313" key="3">
    <source>
        <dbReference type="Proteomes" id="UP001273589"/>
    </source>
</evidence>
<dbReference type="RefSeq" id="WP_319698855.1">
    <property type="nucleotide sequence ID" value="NZ_JARAWN010000504.1"/>
</dbReference>
<dbReference type="Proteomes" id="UP001273589">
    <property type="component" value="Unassembled WGS sequence"/>
</dbReference>
<dbReference type="InterPro" id="IPR012338">
    <property type="entry name" value="Beta-lactam/transpept-like"/>
</dbReference>
<name>A0AAJ2URH7_9ACTN</name>
<dbReference type="Gene3D" id="3.40.710.10">
    <property type="entry name" value="DD-peptidase/beta-lactamase superfamily"/>
    <property type="match status" value="1"/>
</dbReference>